<accession>A0A9R1U009</accession>
<dbReference type="Proteomes" id="UP000694866">
    <property type="component" value="Unplaced"/>
</dbReference>
<feature type="region of interest" description="Disordered" evidence="2">
    <location>
        <begin position="37"/>
        <end position="66"/>
    </location>
</feature>
<feature type="compositionally biased region" description="Polar residues" evidence="2">
    <location>
        <begin position="474"/>
        <end position="484"/>
    </location>
</feature>
<dbReference type="EMBL" id="GBYB01006345">
    <property type="protein sequence ID" value="JAG76112.1"/>
    <property type="molecule type" value="Transcribed_RNA"/>
</dbReference>
<dbReference type="PANTHER" id="PTHR12329:SF5">
    <property type="entry name" value="STARVIN, ISOFORM E"/>
    <property type="match status" value="1"/>
</dbReference>
<proteinExistence type="predicted"/>
<evidence type="ECO:0000259" key="3">
    <source>
        <dbReference type="PROSITE" id="PS51035"/>
    </source>
</evidence>
<keyword evidence="1" id="KW-0143">Chaperone</keyword>
<dbReference type="GO" id="GO:0000774">
    <property type="term" value="F:adenyl-nucleotide exchange factor activity"/>
    <property type="evidence" value="ECO:0007669"/>
    <property type="project" value="TreeGrafter"/>
</dbReference>
<dbReference type="GO" id="GO:0005634">
    <property type="term" value="C:nucleus"/>
    <property type="evidence" value="ECO:0007669"/>
    <property type="project" value="TreeGrafter"/>
</dbReference>
<feature type="compositionally biased region" description="Basic and acidic residues" evidence="2">
    <location>
        <begin position="37"/>
        <end position="49"/>
    </location>
</feature>
<evidence type="ECO:0000313" key="6">
    <source>
        <dbReference type="RefSeq" id="XP_011302588.1"/>
    </source>
</evidence>
<dbReference type="InterPro" id="IPR003103">
    <property type="entry name" value="BAG_domain"/>
</dbReference>
<dbReference type="Gene3D" id="1.20.58.120">
    <property type="entry name" value="BAG domain"/>
    <property type="match status" value="1"/>
</dbReference>
<gene>
    <name evidence="4" type="primary">Samui_2</name>
    <name evidence="6" type="synonym">LOC105266276</name>
    <name evidence="4" type="ORF">g.21754</name>
</gene>
<sequence length="605" mass="68474">MSYYFREKPKFGDKVGDKDEDFIQKIKQQFDDDKSFFERSRRDPFDRHPGFSRGFGFDDEGFGRRNKDIRSHLDDLAARHPEFADHLLGPPWGDFTLPRRRGSGASHQSHPDEDTRSQASGSSAASAASGASGVSSHGDPETIFEESQTKIPQYGLRNTVDTSQNPHNMQNQDKGGRGQRSMSAPPENRPDDNQPQEGQNPRFVSRVDITPKFNNQTTDKSSKPQQSQGHPKQQQSNVRHIPIFVEGRDEPVIAKSQEEAVHNKQPSPPRFTSQPSPPRYHQSFDSPPHFHRPSHFTSERFGRPREWKQFTEDVFDGPFEEIRRTHSPFRQQAQRQPRGTEPHFQSPQQPPQQERPPEKARQEPEPDKPKQQIQPKDPLERVALVQQEVDSLHEQVKLWNGNTRQDKQYIYLDEMLTRELIKLDDIDTEGKEAVRQSRKNTIKSIQDAISLLESKAPLPGQTPVKELSSPPEFNETTNEGQSVSDAEPMDMEKKPEDEVKPIPLPAPSSPIKESAAPQDDSPISVQGDTAEEVPLPDPNVAIPMEGIPDSTAMEVQTDQEQKNRATNEDTPKISKSPKKVKKTKKQTPVSVEPIPLPGPESHQTN</sequence>
<name>A0A0C9RDI5_9HYME</name>
<feature type="region of interest" description="Disordered" evidence="2">
    <location>
        <begin position="453"/>
        <end position="605"/>
    </location>
</feature>
<protein>
    <submittedName>
        <fullName evidence="6">BAG domain-containing protein Samui isoform X1</fullName>
    </submittedName>
    <submittedName>
        <fullName evidence="4">Samui_2 protein</fullName>
    </submittedName>
</protein>
<feature type="compositionally biased region" description="Basic residues" evidence="2">
    <location>
        <begin position="575"/>
        <end position="585"/>
    </location>
</feature>
<dbReference type="RefSeq" id="XP_011302588.1">
    <property type="nucleotide sequence ID" value="XM_011304286.1"/>
</dbReference>
<accession>A0A0C9RDI5</accession>
<dbReference type="PROSITE" id="PS51035">
    <property type="entry name" value="BAG"/>
    <property type="match status" value="1"/>
</dbReference>
<organism evidence="4">
    <name type="scientific">Fopius arisanus</name>
    <dbReference type="NCBI Taxonomy" id="64838"/>
    <lineage>
        <taxon>Eukaryota</taxon>
        <taxon>Metazoa</taxon>
        <taxon>Ecdysozoa</taxon>
        <taxon>Arthropoda</taxon>
        <taxon>Hexapoda</taxon>
        <taxon>Insecta</taxon>
        <taxon>Pterygota</taxon>
        <taxon>Neoptera</taxon>
        <taxon>Endopterygota</taxon>
        <taxon>Hymenoptera</taxon>
        <taxon>Apocrita</taxon>
        <taxon>Ichneumonoidea</taxon>
        <taxon>Braconidae</taxon>
        <taxon>Opiinae</taxon>
        <taxon>Fopius</taxon>
    </lineage>
</organism>
<feature type="compositionally biased region" description="Low complexity" evidence="2">
    <location>
        <begin position="117"/>
        <end position="136"/>
    </location>
</feature>
<dbReference type="GO" id="GO:0016020">
    <property type="term" value="C:membrane"/>
    <property type="evidence" value="ECO:0007669"/>
    <property type="project" value="TreeGrafter"/>
</dbReference>
<evidence type="ECO:0000313" key="5">
    <source>
        <dbReference type="Proteomes" id="UP000694866"/>
    </source>
</evidence>
<dbReference type="PANTHER" id="PTHR12329">
    <property type="entry name" value="BCL2-ASSOCIATED ATHANOGENE"/>
    <property type="match status" value="1"/>
</dbReference>
<feature type="compositionally biased region" description="Basic and acidic residues" evidence="2">
    <location>
        <begin position="355"/>
        <end position="370"/>
    </location>
</feature>
<evidence type="ECO:0000256" key="1">
    <source>
        <dbReference type="ARBA" id="ARBA00023186"/>
    </source>
</evidence>
<dbReference type="GeneID" id="105266276"/>
<feature type="compositionally biased region" description="Polar residues" evidence="2">
    <location>
        <begin position="328"/>
        <end position="337"/>
    </location>
</feature>
<feature type="compositionally biased region" description="Polar residues" evidence="2">
    <location>
        <begin position="159"/>
        <end position="173"/>
    </location>
</feature>
<feature type="compositionally biased region" description="Basic and acidic residues" evidence="2">
    <location>
        <begin position="246"/>
        <end position="262"/>
    </location>
</feature>
<dbReference type="OrthoDB" id="333905at2759"/>
<dbReference type="GO" id="GO:0051087">
    <property type="term" value="F:protein-folding chaperone binding"/>
    <property type="evidence" value="ECO:0007669"/>
    <property type="project" value="InterPro"/>
</dbReference>
<reference evidence="4" key="1">
    <citation type="submission" date="2015-01" db="EMBL/GenBank/DDBJ databases">
        <title>Transcriptome Assembly of Fopius arisanus.</title>
        <authorList>
            <person name="Geib S."/>
        </authorList>
    </citation>
    <scope>NUCLEOTIDE SEQUENCE</scope>
</reference>
<reference evidence="6" key="2">
    <citation type="submission" date="2025-04" db="UniProtKB">
        <authorList>
            <consortium name="RefSeq"/>
        </authorList>
    </citation>
    <scope>IDENTIFICATION</scope>
    <source>
        <strain evidence="6">USDA-PBARC FA_bdor</strain>
        <tissue evidence="6">Whole organism</tissue>
    </source>
</reference>
<dbReference type="KEGG" id="fas:105266276"/>
<feature type="region of interest" description="Disordered" evidence="2">
    <location>
        <begin position="83"/>
        <end position="380"/>
    </location>
</feature>
<dbReference type="Pfam" id="PF02179">
    <property type="entry name" value="BAG"/>
    <property type="match status" value="1"/>
</dbReference>
<dbReference type="InterPro" id="IPR039773">
    <property type="entry name" value="BAG_chaperone_regulator"/>
</dbReference>
<dbReference type="AlphaFoldDB" id="A0A0C9RDI5"/>
<keyword evidence="5" id="KW-1185">Reference proteome</keyword>
<dbReference type="InterPro" id="IPR036533">
    <property type="entry name" value="BAG_dom_sf"/>
</dbReference>
<feature type="compositionally biased region" description="Basic and acidic residues" evidence="2">
    <location>
        <begin position="297"/>
        <end position="311"/>
    </location>
</feature>
<dbReference type="SUPFAM" id="SSF63491">
    <property type="entry name" value="BAG domain"/>
    <property type="match status" value="1"/>
</dbReference>
<dbReference type="GO" id="GO:0005829">
    <property type="term" value="C:cytosol"/>
    <property type="evidence" value="ECO:0007669"/>
    <property type="project" value="TreeGrafter"/>
</dbReference>
<feature type="domain" description="BAG" evidence="3">
    <location>
        <begin position="378"/>
        <end position="456"/>
    </location>
</feature>
<feature type="compositionally biased region" description="Low complexity" evidence="2">
    <location>
        <begin position="223"/>
        <end position="236"/>
    </location>
</feature>
<dbReference type="SMART" id="SM00264">
    <property type="entry name" value="BAG"/>
    <property type="match status" value="1"/>
</dbReference>
<feature type="compositionally biased region" description="Basic and acidic residues" evidence="2">
    <location>
        <begin position="490"/>
        <end position="500"/>
    </location>
</feature>
<feature type="compositionally biased region" description="Basic and acidic residues" evidence="2">
    <location>
        <begin position="559"/>
        <end position="572"/>
    </location>
</feature>
<dbReference type="GO" id="GO:0050821">
    <property type="term" value="P:protein stabilization"/>
    <property type="evidence" value="ECO:0007669"/>
    <property type="project" value="TreeGrafter"/>
</dbReference>
<evidence type="ECO:0000256" key="2">
    <source>
        <dbReference type="SAM" id="MobiDB-lite"/>
    </source>
</evidence>
<evidence type="ECO:0000313" key="4">
    <source>
        <dbReference type="EMBL" id="JAG76112.1"/>
    </source>
</evidence>
<dbReference type="CTD" id="39518"/>